<evidence type="ECO:0000313" key="2">
    <source>
        <dbReference type="Proteomes" id="UP000276215"/>
    </source>
</evidence>
<name>A0A3N4K3G5_9PEZI</name>
<reference evidence="1 2" key="1">
    <citation type="journal article" date="2018" name="Nat. Ecol. Evol.">
        <title>Pezizomycetes genomes reveal the molecular basis of ectomycorrhizal truffle lifestyle.</title>
        <authorList>
            <person name="Murat C."/>
            <person name="Payen T."/>
            <person name="Noel B."/>
            <person name="Kuo A."/>
            <person name="Morin E."/>
            <person name="Chen J."/>
            <person name="Kohler A."/>
            <person name="Krizsan K."/>
            <person name="Balestrini R."/>
            <person name="Da Silva C."/>
            <person name="Montanini B."/>
            <person name="Hainaut M."/>
            <person name="Levati E."/>
            <person name="Barry K.W."/>
            <person name="Belfiori B."/>
            <person name="Cichocki N."/>
            <person name="Clum A."/>
            <person name="Dockter R.B."/>
            <person name="Fauchery L."/>
            <person name="Guy J."/>
            <person name="Iotti M."/>
            <person name="Le Tacon F."/>
            <person name="Lindquist E.A."/>
            <person name="Lipzen A."/>
            <person name="Malagnac F."/>
            <person name="Mello A."/>
            <person name="Molinier V."/>
            <person name="Miyauchi S."/>
            <person name="Poulain J."/>
            <person name="Riccioni C."/>
            <person name="Rubini A."/>
            <person name="Sitrit Y."/>
            <person name="Splivallo R."/>
            <person name="Traeger S."/>
            <person name="Wang M."/>
            <person name="Zifcakova L."/>
            <person name="Wipf D."/>
            <person name="Zambonelli A."/>
            <person name="Paolocci F."/>
            <person name="Nowrousian M."/>
            <person name="Ottonello S."/>
            <person name="Baldrian P."/>
            <person name="Spatafora J.W."/>
            <person name="Henrissat B."/>
            <person name="Nagy L.G."/>
            <person name="Aury J.M."/>
            <person name="Wincker P."/>
            <person name="Grigoriev I.V."/>
            <person name="Bonfante P."/>
            <person name="Martin F.M."/>
        </authorList>
    </citation>
    <scope>NUCLEOTIDE SEQUENCE [LARGE SCALE GENOMIC DNA]</scope>
    <source>
        <strain evidence="1 2">120613-1</strain>
    </source>
</reference>
<proteinExistence type="predicted"/>
<organism evidence="1 2">
    <name type="scientific">Choiromyces venosus 120613-1</name>
    <dbReference type="NCBI Taxonomy" id="1336337"/>
    <lineage>
        <taxon>Eukaryota</taxon>
        <taxon>Fungi</taxon>
        <taxon>Dikarya</taxon>
        <taxon>Ascomycota</taxon>
        <taxon>Pezizomycotina</taxon>
        <taxon>Pezizomycetes</taxon>
        <taxon>Pezizales</taxon>
        <taxon>Tuberaceae</taxon>
        <taxon>Choiromyces</taxon>
    </lineage>
</organism>
<dbReference type="EMBL" id="ML120365">
    <property type="protein sequence ID" value="RPB02951.1"/>
    <property type="molecule type" value="Genomic_DNA"/>
</dbReference>
<protein>
    <submittedName>
        <fullName evidence="1">Uncharacterized protein</fullName>
    </submittedName>
</protein>
<dbReference type="Proteomes" id="UP000276215">
    <property type="component" value="Unassembled WGS sequence"/>
</dbReference>
<accession>A0A3N4K3G5</accession>
<keyword evidence="2" id="KW-1185">Reference proteome</keyword>
<evidence type="ECO:0000313" key="1">
    <source>
        <dbReference type="EMBL" id="RPB02951.1"/>
    </source>
</evidence>
<gene>
    <name evidence="1" type="ORF">L873DRAFT_329840</name>
</gene>
<dbReference type="AlphaFoldDB" id="A0A3N4K3G5"/>
<sequence>MSSKEVNCFGYKFNALIPIQSLNRGSGITNTVSGLTMNDSKVVDGGLKFEFEESLDCLNDLCDVAALEPKGLSSYLIPAVLGSCVKEHTSKSSKNSCHQKCGMDSCIVEGDQLMDGVEQQMMPSVCPSHNASGFMPQPRVTNDLVDLFTTNLFVIRSSPRVLPLALSHQLPAHNFSRISILDLDCDYSGPSVLPDLRHSIITTSLNSAPTGDLLLMDSEDDAMDSTSGGGPNPYLPCFIESPPSHNLALSGTLTAGTPPHLRDGSGYPPIQKKWSVCLSWWRQEFQLPRGVKRSEKKRVLLSRALPFPLESHRVLRLGAAPGPSE</sequence>
<dbReference type="OrthoDB" id="5419923at2759"/>